<name>A0ABU1YHL2_ROSSA</name>
<protein>
    <recommendedName>
        <fullName evidence="4">Flagellar FliJ protein</fullName>
    </recommendedName>
</protein>
<accession>A0ABU1YHL2</accession>
<feature type="region of interest" description="Disordered" evidence="1">
    <location>
        <begin position="161"/>
        <end position="192"/>
    </location>
</feature>
<dbReference type="Proteomes" id="UP001180453">
    <property type="component" value="Unassembled WGS sequence"/>
</dbReference>
<comment type="caution">
    <text evidence="2">The sequence shown here is derived from an EMBL/GenBank/DDBJ whole genome shotgun (WGS) entry which is preliminary data.</text>
</comment>
<evidence type="ECO:0000256" key="1">
    <source>
        <dbReference type="SAM" id="MobiDB-lite"/>
    </source>
</evidence>
<evidence type="ECO:0008006" key="4">
    <source>
        <dbReference type="Google" id="ProtNLM"/>
    </source>
</evidence>
<dbReference type="EMBL" id="JAVDXU010000001">
    <property type="protein sequence ID" value="MDR7268213.1"/>
    <property type="molecule type" value="Genomic_DNA"/>
</dbReference>
<keyword evidence="3" id="KW-1185">Reference proteome</keyword>
<organism evidence="2 3">
    <name type="scientific">Roseateles saccharophilus</name>
    <name type="common">Pseudomonas saccharophila</name>
    <dbReference type="NCBI Taxonomy" id="304"/>
    <lineage>
        <taxon>Bacteria</taxon>
        <taxon>Pseudomonadati</taxon>
        <taxon>Pseudomonadota</taxon>
        <taxon>Betaproteobacteria</taxon>
        <taxon>Burkholderiales</taxon>
        <taxon>Sphaerotilaceae</taxon>
        <taxon>Roseateles</taxon>
    </lineage>
</organism>
<reference evidence="2 3" key="1">
    <citation type="submission" date="2023-07" db="EMBL/GenBank/DDBJ databases">
        <title>Sorghum-associated microbial communities from plants grown in Nebraska, USA.</title>
        <authorList>
            <person name="Schachtman D."/>
        </authorList>
    </citation>
    <scope>NUCLEOTIDE SEQUENCE [LARGE SCALE GENOMIC DNA]</scope>
    <source>
        <strain evidence="2 3">BE314</strain>
    </source>
</reference>
<evidence type="ECO:0000313" key="3">
    <source>
        <dbReference type="Proteomes" id="UP001180453"/>
    </source>
</evidence>
<evidence type="ECO:0000313" key="2">
    <source>
        <dbReference type="EMBL" id="MDR7268213.1"/>
    </source>
</evidence>
<gene>
    <name evidence="2" type="ORF">J2X20_000842</name>
</gene>
<sequence>MKRHGTWLQAAVRAHQAQTFDHLQRAQQARDELSAAEQLASRSSQALHTLSQSWAGRRRDASLSLELDGVYRLFHGFLRDKAEVAGESQRACQARMEVAMTDLQKTHAVQRTLEKVAQQAAEQRRREAWDKETQGAAEAWLLGQFVRPWGAPKPECSIAVPASPVAGEIDPDGGSPKTRPQGGGSDDIDTRQ</sequence>
<proteinExistence type="predicted"/>
<dbReference type="RefSeq" id="WP_310261313.1">
    <property type="nucleotide sequence ID" value="NZ_JAVDXU010000001.1"/>
</dbReference>